<dbReference type="AlphaFoldDB" id="A0A1V0M639"/>
<proteinExistence type="predicted"/>
<name>A0A1V0M639_PSEAI</name>
<accession>A0A1V0M639</accession>
<sequence>MNSRKKNTLCHSIRGFWHSPAGVRITPRSQKENPMFHTNQLQALFDQLEALQQFDLEILPAYLKAVLVKVNEERQKLITLDQRLMIGVRDTRHSTDYYPVLVPRSRSYGDEDFKGTFDTSADTSEDYTYVVDCAGTKVDIISREGEA</sequence>
<protein>
    <submittedName>
        <fullName evidence="1">Uncharacterized protein</fullName>
    </submittedName>
</protein>
<keyword evidence="1" id="KW-0614">Plasmid</keyword>
<organism evidence="1">
    <name type="scientific">Pseudomonas aeruginosa</name>
    <dbReference type="NCBI Taxonomy" id="287"/>
    <lineage>
        <taxon>Bacteria</taxon>
        <taxon>Pseudomonadati</taxon>
        <taxon>Pseudomonadota</taxon>
        <taxon>Gammaproteobacteria</taxon>
        <taxon>Pseudomonadales</taxon>
        <taxon>Pseudomonadaceae</taxon>
        <taxon>Pseudomonas</taxon>
    </lineage>
</organism>
<reference evidence="1" key="1">
    <citation type="submission" date="2017-01" db="EMBL/GenBank/DDBJ databases">
        <title>Complete nucleotide sequence of an IncP-2 blaVIM-2-harboring megaplasmid from Pseudomonas aeruginosa.</title>
        <authorList>
            <person name="Botelho J."/>
            <person name="Grosso F."/>
            <person name="Mabrouk A."/>
            <person name="Peixe L."/>
        </authorList>
    </citation>
    <scope>NUCLEOTIDE SEQUENCE</scope>
    <source>
        <strain evidence="1">FFUP_PS_37</strain>
        <plasmid evidence="1">pJB37</plasmid>
    </source>
</reference>
<evidence type="ECO:0000313" key="1">
    <source>
        <dbReference type="EMBL" id="ARD70356.1"/>
    </source>
</evidence>
<geneLocation type="plasmid" evidence="1">
    <name>pJB37</name>
</geneLocation>
<dbReference type="EMBL" id="KY494864">
    <property type="protein sequence ID" value="ARD70356.1"/>
    <property type="molecule type" value="Genomic_DNA"/>
</dbReference>